<comment type="caution">
    <text evidence="3">The sequence shown here is derived from an EMBL/GenBank/DDBJ whole genome shotgun (WGS) entry which is preliminary data.</text>
</comment>
<name>A0A1Q8YBN8_9BURK</name>
<dbReference type="EMBL" id="MSYM01000016">
    <property type="protein sequence ID" value="OLP05448.1"/>
    <property type="molecule type" value="Genomic_DNA"/>
</dbReference>
<proteinExistence type="predicted"/>
<dbReference type="AlphaFoldDB" id="A0A1Q8YBN8"/>
<evidence type="ECO:0000313" key="7">
    <source>
        <dbReference type="Proteomes" id="UP000185911"/>
    </source>
</evidence>
<gene>
    <name evidence="6" type="ORF">BLL52_0373</name>
    <name evidence="5" type="ORF">BLL52_2890</name>
    <name evidence="4" type="ORF">BLL52_3089</name>
    <name evidence="2" type="ORF">BLL52_3115</name>
    <name evidence="3" type="ORF">BLL52_3121</name>
    <name evidence="1" type="ORF">BLL52_3900</name>
</gene>
<evidence type="ECO:0000313" key="2">
    <source>
        <dbReference type="EMBL" id="OLP05448.1"/>
    </source>
</evidence>
<dbReference type="EMBL" id="MSYM01000018">
    <property type="protein sequence ID" value="OLP05080.1"/>
    <property type="molecule type" value="Genomic_DNA"/>
</dbReference>
<dbReference type="EMBL" id="MSYM01000013">
    <property type="protein sequence ID" value="OLP06654.1"/>
    <property type="molecule type" value="Genomic_DNA"/>
</dbReference>
<dbReference type="EMBL" id="MSYM01000015">
    <property type="protein sequence ID" value="OLP05637.1"/>
    <property type="molecule type" value="Genomic_DNA"/>
</dbReference>
<sequence length="40" mass="4478">MSCANTSVPLCMTVWGGNPQKTDSLTHHDVQIETRLKHQI</sequence>
<organism evidence="3 7">
    <name type="scientific">Rhodoferax antarcticus ANT.BR</name>
    <dbReference type="NCBI Taxonomy" id="1111071"/>
    <lineage>
        <taxon>Bacteria</taxon>
        <taxon>Pseudomonadati</taxon>
        <taxon>Pseudomonadota</taxon>
        <taxon>Betaproteobacteria</taxon>
        <taxon>Burkholderiales</taxon>
        <taxon>Comamonadaceae</taxon>
        <taxon>Rhodoferax</taxon>
    </lineage>
</organism>
<evidence type="ECO:0000313" key="5">
    <source>
        <dbReference type="EMBL" id="OLP06654.1"/>
    </source>
</evidence>
<evidence type="ECO:0000313" key="1">
    <source>
        <dbReference type="EMBL" id="OLP05080.1"/>
    </source>
</evidence>
<keyword evidence="7" id="KW-1185">Reference proteome</keyword>
<dbReference type="Proteomes" id="UP000185911">
    <property type="component" value="Unassembled WGS sequence"/>
</dbReference>
<dbReference type="EMBL" id="MSYM01000004">
    <property type="protein sequence ID" value="OLP08371.1"/>
    <property type="molecule type" value="Genomic_DNA"/>
</dbReference>
<evidence type="ECO:0000313" key="6">
    <source>
        <dbReference type="EMBL" id="OLP08371.1"/>
    </source>
</evidence>
<evidence type="ECO:0000313" key="3">
    <source>
        <dbReference type="EMBL" id="OLP05454.1"/>
    </source>
</evidence>
<accession>A0A1Q8YBN8</accession>
<evidence type="ECO:0000313" key="4">
    <source>
        <dbReference type="EMBL" id="OLP05637.1"/>
    </source>
</evidence>
<dbReference type="EMBL" id="MSYM01000016">
    <property type="protein sequence ID" value="OLP05454.1"/>
    <property type="molecule type" value="Genomic_DNA"/>
</dbReference>
<protein>
    <submittedName>
        <fullName evidence="3">Uncharacterized protein</fullName>
    </submittedName>
</protein>
<reference evidence="3 7" key="1">
    <citation type="submission" date="2017-01" db="EMBL/GenBank/DDBJ databases">
        <title>Genome sequence of Rhodoferax antarcticus ANT.BR, a psychrophilic purple nonsulfur bacterium from an Antarctic microbial mat.</title>
        <authorList>
            <person name="Baker J."/>
            <person name="Riester C."/>
            <person name="Skinner B."/>
            <person name="Newell A."/>
            <person name="Swingley W."/>
            <person name="Madigan M."/>
            <person name="Jung D."/>
            <person name="Asao M."/>
            <person name="Chen M."/>
            <person name="Loughlin P."/>
            <person name="Pan H."/>
            <person name="Lin S."/>
            <person name="Li N."/>
            <person name="Shaw J."/>
            <person name="Prado M."/>
            <person name="Sherman C."/>
            <person name="Li X."/>
            <person name="Tang J."/>
            <person name="Blankenship R."/>
            <person name="Zhao T."/>
            <person name="Touchman J."/>
            <person name="Sattley M."/>
        </authorList>
    </citation>
    <scope>NUCLEOTIDE SEQUENCE [LARGE SCALE GENOMIC DNA]</scope>
    <source>
        <strain evidence="3 7">ANT.BR</strain>
    </source>
</reference>